<keyword evidence="1" id="KW-1133">Transmembrane helix</keyword>
<dbReference type="STRING" id="1403537.Q428_12475"/>
<dbReference type="RefSeq" id="WP_035381199.1">
    <property type="nucleotide sequence ID" value="NZ_AZQP01000047.1"/>
</dbReference>
<dbReference type="AlphaFoldDB" id="A0A017RT24"/>
<feature type="transmembrane region" description="Helical" evidence="1">
    <location>
        <begin position="75"/>
        <end position="92"/>
    </location>
</feature>
<gene>
    <name evidence="2" type="ORF">Q428_12475</name>
</gene>
<evidence type="ECO:0000256" key="1">
    <source>
        <dbReference type="SAM" id="Phobius"/>
    </source>
</evidence>
<protein>
    <submittedName>
        <fullName evidence="2">Uncharacterized protein</fullName>
    </submittedName>
</protein>
<keyword evidence="3" id="KW-1185">Reference proteome</keyword>
<reference evidence="2 3" key="1">
    <citation type="journal article" date="2014" name="Genome Announc.">
        <title>Draft Genome Sequence of Fervidicella metallireducens Strain AeBT, an Iron-Reducing Thermoanaerobe from the Great Artesian Basin.</title>
        <authorList>
            <person name="Patel B.K."/>
        </authorList>
    </citation>
    <scope>NUCLEOTIDE SEQUENCE [LARGE SCALE GENOMIC DNA]</scope>
    <source>
        <strain evidence="2 3">AeB</strain>
    </source>
</reference>
<organism evidence="2 3">
    <name type="scientific">Fervidicella metallireducens AeB</name>
    <dbReference type="NCBI Taxonomy" id="1403537"/>
    <lineage>
        <taxon>Bacteria</taxon>
        <taxon>Bacillati</taxon>
        <taxon>Bacillota</taxon>
        <taxon>Clostridia</taxon>
        <taxon>Eubacteriales</taxon>
        <taxon>Clostridiaceae</taxon>
        <taxon>Fervidicella</taxon>
    </lineage>
</organism>
<dbReference type="Proteomes" id="UP000019681">
    <property type="component" value="Unassembled WGS sequence"/>
</dbReference>
<feature type="transmembrane region" description="Helical" evidence="1">
    <location>
        <begin position="21"/>
        <end position="40"/>
    </location>
</feature>
<name>A0A017RT24_9CLOT</name>
<keyword evidence="1" id="KW-0812">Transmembrane</keyword>
<dbReference type="EMBL" id="AZQP01000047">
    <property type="protein sequence ID" value="EYE87579.1"/>
    <property type="molecule type" value="Genomic_DNA"/>
</dbReference>
<dbReference type="OrthoDB" id="9971425at2"/>
<sequence>MNKNLISNANKRIFEIFNEDLIFVIAIVFLGIDSLIQQLYFGVVKSTGVCLIFFSIALIIKIQKKNSRTIKKIKVIAILLTFIIPVMVLYWIPNYTIKEAVKIVEKDAKQNYGIEAKSIEYFRIPNTNEGNFLVNQNYKIYLKAEKTVIKYTFNPLTGKYMRIN</sequence>
<comment type="caution">
    <text evidence="2">The sequence shown here is derived from an EMBL/GenBank/DDBJ whole genome shotgun (WGS) entry which is preliminary data.</text>
</comment>
<proteinExistence type="predicted"/>
<evidence type="ECO:0000313" key="3">
    <source>
        <dbReference type="Proteomes" id="UP000019681"/>
    </source>
</evidence>
<keyword evidence="1" id="KW-0472">Membrane</keyword>
<feature type="transmembrane region" description="Helical" evidence="1">
    <location>
        <begin position="46"/>
        <end position="63"/>
    </location>
</feature>
<accession>A0A017RT24</accession>
<evidence type="ECO:0000313" key="2">
    <source>
        <dbReference type="EMBL" id="EYE87579.1"/>
    </source>
</evidence>